<keyword evidence="1" id="KW-0472">Membrane</keyword>
<keyword evidence="1" id="KW-0812">Transmembrane</keyword>
<name>A0AAV9HDE4_9PEZI</name>
<protein>
    <submittedName>
        <fullName evidence="2">Uncharacterized protein</fullName>
    </submittedName>
</protein>
<comment type="caution">
    <text evidence="2">The sequence shown here is derived from an EMBL/GenBank/DDBJ whole genome shotgun (WGS) entry which is preliminary data.</text>
</comment>
<dbReference type="EMBL" id="MU865087">
    <property type="protein sequence ID" value="KAK4457989.1"/>
    <property type="molecule type" value="Genomic_DNA"/>
</dbReference>
<accession>A0AAV9HDE4</accession>
<organism evidence="2 3">
    <name type="scientific">Cladorrhinum samala</name>
    <dbReference type="NCBI Taxonomy" id="585594"/>
    <lineage>
        <taxon>Eukaryota</taxon>
        <taxon>Fungi</taxon>
        <taxon>Dikarya</taxon>
        <taxon>Ascomycota</taxon>
        <taxon>Pezizomycotina</taxon>
        <taxon>Sordariomycetes</taxon>
        <taxon>Sordariomycetidae</taxon>
        <taxon>Sordariales</taxon>
        <taxon>Podosporaceae</taxon>
        <taxon>Cladorrhinum</taxon>
    </lineage>
</organism>
<evidence type="ECO:0000313" key="2">
    <source>
        <dbReference type="EMBL" id="KAK4457989.1"/>
    </source>
</evidence>
<dbReference type="Proteomes" id="UP001321749">
    <property type="component" value="Unassembled WGS sequence"/>
</dbReference>
<reference evidence="2" key="1">
    <citation type="journal article" date="2023" name="Mol. Phylogenet. Evol.">
        <title>Genome-scale phylogeny and comparative genomics of the fungal order Sordariales.</title>
        <authorList>
            <person name="Hensen N."/>
            <person name="Bonometti L."/>
            <person name="Westerberg I."/>
            <person name="Brannstrom I.O."/>
            <person name="Guillou S."/>
            <person name="Cros-Aarteil S."/>
            <person name="Calhoun S."/>
            <person name="Haridas S."/>
            <person name="Kuo A."/>
            <person name="Mondo S."/>
            <person name="Pangilinan J."/>
            <person name="Riley R."/>
            <person name="LaButti K."/>
            <person name="Andreopoulos B."/>
            <person name="Lipzen A."/>
            <person name="Chen C."/>
            <person name="Yan M."/>
            <person name="Daum C."/>
            <person name="Ng V."/>
            <person name="Clum A."/>
            <person name="Steindorff A."/>
            <person name="Ohm R.A."/>
            <person name="Martin F."/>
            <person name="Silar P."/>
            <person name="Natvig D.O."/>
            <person name="Lalanne C."/>
            <person name="Gautier V."/>
            <person name="Ament-Velasquez S.L."/>
            <person name="Kruys A."/>
            <person name="Hutchinson M.I."/>
            <person name="Powell A.J."/>
            <person name="Barry K."/>
            <person name="Miller A.N."/>
            <person name="Grigoriev I.V."/>
            <person name="Debuchy R."/>
            <person name="Gladieux P."/>
            <person name="Hiltunen Thoren M."/>
            <person name="Johannesson H."/>
        </authorList>
    </citation>
    <scope>NUCLEOTIDE SEQUENCE</scope>
    <source>
        <strain evidence="2">PSN324</strain>
    </source>
</reference>
<feature type="transmembrane region" description="Helical" evidence="1">
    <location>
        <begin position="65"/>
        <end position="83"/>
    </location>
</feature>
<keyword evidence="1" id="KW-1133">Transmembrane helix</keyword>
<evidence type="ECO:0000313" key="3">
    <source>
        <dbReference type="Proteomes" id="UP001321749"/>
    </source>
</evidence>
<dbReference type="AlphaFoldDB" id="A0AAV9HDE4"/>
<proteinExistence type="predicted"/>
<sequence>MRTGLEFRGPLGLVVDRSLDEAFERFSCKRSGKRFFYGFRAVIPLLIVAVTVASGLLGLPSLLRVTIWPWCSPILLYFCQGVLGEVMQTKVSL</sequence>
<reference evidence="2" key="2">
    <citation type="submission" date="2023-06" db="EMBL/GenBank/DDBJ databases">
        <authorList>
            <consortium name="Lawrence Berkeley National Laboratory"/>
            <person name="Mondo S.J."/>
            <person name="Hensen N."/>
            <person name="Bonometti L."/>
            <person name="Westerberg I."/>
            <person name="Brannstrom I.O."/>
            <person name="Guillou S."/>
            <person name="Cros-Aarteil S."/>
            <person name="Calhoun S."/>
            <person name="Haridas S."/>
            <person name="Kuo A."/>
            <person name="Pangilinan J."/>
            <person name="Riley R."/>
            <person name="Labutti K."/>
            <person name="Andreopoulos B."/>
            <person name="Lipzen A."/>
            <person name="Chen C."/>
            <person name="Yanf M."/>
            <person name="Daum C."/>
            <person name="Ng V."/>
            <person name="Clum A."/>
            <person name="Steindorff A."/>
            <person name="Ohm R."/>
            <person name="Martin F."/>
            <person name="Silar P."/>
            <person name="Natvig D."/>
            <person name="Lalanne C."/>
            <person name="Gautier V."/>
            <person name="Ament-Velasquez S.L."/>
            <person name="Kruys A."/>
            <person name="Hutchinson M.I."/>
            <person name="Powell A.J."/>
            <person name="Barry K."/>
            <person name="Miller A.N."/>
            <person name="Grigoriev I.V."/>
            <person name="Debuchy R."/>
            <person name="Gladieux P."/>
            <person name="Thoren M.H."/>
            <person name="Johannesson H."/>
        </authorList>
    </citation>
    <scope>NUCLEOTIDE SEQUENCE</scope>
    <source>
        <strain evidence="2">PSN324</strain>
    </source>
</reference>
<keyword evidence="3" id="KW-1185">Reference proteome</keyword>
<feature type="transmembrane region" description="Helical" evidence="1">
    <location>
        <begin position="35"/>
        <end position="59"/>
    </location>
</feature>
<evidence type="ECO:0000256" key="1">
    <source>
        <dbReference type="SAM" id="Phobius"/>
    </source>
</evidence>
<gene>
    <name evidence="2" type="ORF">QBC42DRAFT_277762</name>
</gene>